<keyword evidence="3" id="KW-1185">Reference proteome</keyword>
<dbReference type="AlphaFoldDB" id="A0A0B2UK66"/>
<dbReference type="RefSeq" id="XP_014563417.1">
    <property type="nucleotide sequence ID" value="XM_014707931.1"/>
</dbReference>
<dbReference type="STRING" id="1354746.A0A0B2UK66"/>
<evidence type="ECO:0000259" key="1">
    <source>
        <dbReference type="Pfam" id="PF11931"/>
    </source>
</evidence>
<evidence type="ECO:0000313" key="2">
    <source>
        <dbReference type="EMBL" id="KHN69375.1"/>
    </source>
</evidence>
<comment type="caution">
    <text evidence="2">The sequence shown here is derived from an EMBL/GenBank/DDBJ whole genome shotgun (WGS) entry which is preliminary data.</text>
</comment>
<dbReference type="GO" id="GO:0005681">
    <property type="term" value="C:spliceosomal complex"/>
    <property type="evidence" value="ECO:0007669"/>
    <property type="project" value="InterPro"/>
</dbReference>
<accession>A0A0B2UK66</accession>
<sequence>MEDRLRRHIKILEQMEMISRWIVGMDAGVGRKERAIKRHMRSVFVAKYMHYKKLAKLNIEGKLCRDIKALKSHEYYERKSSRMIECVFKGFKMYGEILELEGIFKKYMHVHECDKYEDFIGRIHELEIKEAGMCGLMYLDELQRYILKVMKARYYRRFKRIRKKCKLNVLNECCIEDFIKRLDERIYEKEGSELYSRVYCVGCSKEVCTNVFRYHVNGSKHMSRAQTTVLYCSRPIVSIKDELKKMLLEVSKELNYIITFAAVKKEKHKKREVPRWLYKKKDLDVEFECEVCGYVCHGWQDFDLHFESECHLKGMKRYGVGLYSKLYWGITRVDTLMRMKARVASEEQKEALEYQEEFEDCEGNVFDKRTYEDLKRNGLV</sequence>
<protein>
    <submittedName>
        <fullName evidence="2">Subunit 3 of splicing factor 3a</fullName>
    </submittedName>
</protein>
<evidence type="ECO:0000313" key="3">
    <source>
        <dbReference type="Proteomes" id="UP000031056"/>
    </source>
</evidence>
<dbReference type="Pfam" id="PF11931">
    <property type="entry name" value="SF3a60_Prp9_C"/>
    <property type="match status" value="1"/>
</dbReference>
<dbReference type="HOGENOM" id="CLU_727800_0_0_1"/>
<feature type="domain" description="Splicing factor SF3a60 /Prp9 subunit C-terminal" evidence="1">
    <location>
        <begin position="272"/>
        <end position="380"/>
    </location>
</feature>
<dbReference type="GO" id="GO:0000398">
    <property type="term" value="P:mRNA splicing, via spliceosome"/>
    <property type="evidence" value="ECO:0007669"/>
    <property type="project" value="InterPro"/>
</dbReference>
<name>A0A0B2UK66_9MICR</name>
<dbReference type="GeneID" id="26262151"/>
<dbReference type="Proteomes" id="UP000031056">
    <property type="component" value="Unassembled WGS sequence"/>
</dbReference>
<proteinExistence type="predicted"/>
<dbReference type="InParanoid" id="A0A0B2UK66"/>
<dbReference type="VEuPathDB" id="MicrosporidiaDB:M896_081110"/>
<dbReference type="EMBL" id="JOKQ01000008">
    <property type="protein sequence ID" value="KHN69375.1"/>
    <property type="molecule type" value="Genomic_DNA"/>
</dbReference>
<dbReference type="GO" id="GO:0003723">
    <property type="term" value="F:RNA binding"/>
    <property type="evidence" value="ECO:0007669"/>
    <property type="project" value="InterPro"/>
</dbReference>
<dbReference type="InterPro" id="IPR024598">
    <property type="entry name" value="SF3a60/Prp9_C"/>
</dbReference>
<reference evidence="2 3" key="1">
    <citation type="journal article" date="2014" name="MBio">
        <title>The Ordospora colligata genome; evolution of extreme reduction in microsporidia and host-to-parasite horizontal gene transfer.</title>
        <authorList>
            <person name="Pombert J.-F."/>
            <person name="Haag K.L."/>
            <person name="Beidas S."/>
            <person name="Ebert D."/>
            <person name="Keeling P.J."/>
        </authorList>
    </citation>
    <scope>NUCLEOTIDE SEQUENCE [LARGE SCALE GENOMIC DNA]</scope>
    <source>
        <strain evidence="2 3">OC4</strain>
    </source>
</reference>
<organism evidence="2 3">
    <name type="scientific">Ordospora colligata OC4</name>
    <dbReference type="NCBI Taxonomy" id="1354746"/>
    <lineage>
        <taxon>Eukaryota</taxon>
        <taxon>Fungi</taxon>
        <taxon>Fungi incertae sedis</taxon>
        <taxon>Microsporidia</taxon>
        <taxon>Ordosporidae</taxon>
        <taxon>Ordospora</taxon>
    </lineage>
</organism>
<dbReference type="OrthoDB" id="2189371at2759"/>
<gene>
    <name evidence="2" type="ORF">M896_081110</name>
</gene>